<comment type="function">
    <text evidence="8">Subunit of the oligosaccharyl transferase (OST) complex that catalyzes the initial transfer of a defined glycan (Glc(3)Man(9)GlcNAc(2) in eukaryotes) from the lipid carrier dolichol-pyrophosphate to an asparagine residue within an Asn-X-Ser/Thr consensus motif in nascent polypeptide chains, the first step in protein N-glycosylation. N-glycosylation occurs cotranslationally and the complex associates with the Sec61 complex at the channel-forming translocon complex that mediates protein translocation across the endoplasmic reticulum (ER). All subunits are required for a maximal enzyme activity.</text>
</comment>
<keyword evidence="10" id="KW-1185">Reference proteome</keyword>
<dbReference type="OrthoDB" id="445566at2759"/>
<evidence type="ECO:0000313" key="10">
    <source>
        <dbReference type="Proteomes" id="UP000717585"/>
    </source>
</evidence>
<feature type="transmembrane region" description="Helical" evidence="8">
    <location>
        <begin position="21"/>
        <end position="41"/>
    </location>
</feature>
<evidence type="ECO:0000256" key="2">
    <source>
        <dbReference type="ARBA" id="ARBA00004922"/>
    </source>
</evidence>
<feature type="transmembrane region" description="Helical" evidence="8">
    <location>
        <begin position="84"/>
        <end position="102"/>
    </location>
</feature>
<comment type="caution">
    <text evidence="9">The sequence shown here is derived from an EMBL/GenBank/DDBJ whole genome shotgun (WGS) entry which is preliminary data.</text>
</comment>
<keyword evidence="5 8" id="KW-0256">Endoplasmic reticulum</keyword>
<comment type="subunit">
    <text evidence="8">Component of the oligosaccharyltransferase (OST) complex.</text>
</comment>
<evidence type="ECO:0000256" key="8">
    <source>
        <dbReference type="RuleBase" id="RU361136"/>
    </source>
</evidence>
<keyword evidence="6 8" id="KW-1133">Transmembrane helix</keyword>
<comment type="subcellular location">
    <subcellularLocation>
        <location evidence="1 8">Endoplasmic reticulum membrane</location>
        <topology evidence="1 8">Multi-pass membrane protein</topology>
    </subcellularLocation>
</comment>
<keyword evidence="7 8" id="KW-0472">Membrane</keyword>
<evidence type="ECO:0000256" key="4">
    <source>
        <dbReference type="ARBA" id="ARBA00022692"/>
    </source>
</evidence>
<dbReference type="PANTHER" id="PTHR10705:SF0">
    <property type="entry name" value="DOLICHYL-DIPHOSPHOOLIGOSACCHARIDE--PROTEIN GLYCOSYLTRANSFERASE SUBUNIT DAD1"/>
    <property type="match status" value="1"/>
</dbReference>
<reference evidence="9" key="1">
    <citation type="submission" date="2021-05" db="EMBL/GenBank/DDBJ databases">
        <title>A free-living protist that lacks canonical eukaryotic 1 DNA replication and segregation systems.</title>
        <authorList>
            <person name="Salas-Leiva D.E."/>
            <person name="Tromer E.C."/>
            <person name="Curtis B.A."/>
            <person name="Jerlstrom-Hultqvist J."/>
            <person name="Kolisko M."/>
            <person name="Yi Z."/>
            <person name="Salas-Leiva J.S."/>
            <person name="Gallot-Lavallee L."/>
            <person name="Kops G.J.P.L."/>
            <person name="Archibald J.M."/>
            <person name="Simpson A.G.B."/>
            <person name="Roger A.J."/>
        </authorList>
    </citation>
    <scope>NUCLEOTIDE SEQUENCE</scope>
    <source>
        <strain evidence="9">BICM</strain>
    </source>
</reference>
<dbReference type="GO" id="GO:0006487">
    <property type="term" value="P:protein N-linked glycosylation"/>
    <property type="evidence" value="ECO:0007669"/>
    <property type="project" value="TreeGrafter"/>
</dbReference>
<organism evidence="9 10">
    <name type="scientific">Carpediemonas membranifera</name>
    <dbReference type="NCBI Taxonomy" id="201153"/>
    <lineage>
        <taxon>Eukaryota</taxon>
        <taxon>Metamonada</taxon>
        <taxon>Carpediemonas-like organisms</taxon>
        <taxon>Carpediemonas</taxon>
    </lineage>
</organism>
<protein>
    <recommendedName>
        <fullName evidence="8">Dolichyl-diphosphooligosaccharide--protein glycosyltransferase subunit OST2</fullName>
        <shortName evidence="8">Oligosaccharyl transferase subunit OST2</shortName>
    </recommendedName>
</protein>
<evidence type="ECO:0000256" key="3">
    <source>
        <dbReference type="ARBA" id="ARBA00009386"/>
    </source>
</evidence>
<dbReference type="GO" id="GO:0008250">
    <property type="term" value="C:oligosaccharyltransferase complex"/>
    <property type="evidence" value="ECO:0007669"/>
    <property type="project" value="InterPro"/>
</dbReference>
<dbReference type="Proteomes" id="UP000717585">
    <property type="component" value="Unassembled WGS sequence"/>
</dbReference>
<evidence type="ECO:0000256" key="1">
    <source>
        <dbReference type="ARBA" id="ARBA00004477"/>
    </source>
</evidence>
<comment type="similarity">
    <text evidence="3 8">Belongs to the DAD/OST2 family.</text>
</comment>
<evidence type="ECO:0000256" key="5">
    <source>
        <dbReference type="ARBA" id="ARBA00022824"/>
    </source>
</evidence>
<proteinExistence type="inferred from homology"/>
<evidence type="ECO:0000256" key="7">
    <source>
        <dbReference type="ARBA" id="ARBA00023136"/>
    </source>
</evidence>
<dbReference type="InterPro" id="IPR003038">
    <property type="entry name" value="DAD/Ost2"/>
</dbReference>
<feature type="transmembrane region" description="Helical" evidence="8">
    <location>
        <begin position="47"/>
        <end position="64"/>
    </location>
</feature>
<name>A0A8J6E0L9_9EUKA</name>
<dbReference type="UniPathway" id="UPA00378"/>
<evidence type="ECO:0000256" key="6">
    <source>
        <dbReference type="ARBA" id="ARBA00022989"/>
    </source>
</evidence>
<comment type="pathway">
    <text evidence="2 8">Protein modification; protein glycosylation.</text>
</comment>
<keyword evidence="4 8" id="KW-0812">Transmembrane</keyword>
<dbReference type="AlphaFoldDB" id="A0A8J6E0L9"/>
<accession>A0A8J6E0L9</accession>
<dbReference type="Pfam" id="PF02109">
    <property type="entry name" value="DAD"/>
    <property type="match status" value="1"/>
</dbReference>
<evidence type="ECO:0000313" key="9">
    <source>
        <dbReference type="EMBL" id="KAG9389512.1"/>
    </source>
</evidence>
<sequence>MGIIKELVVDYGHTSAYLKGIDCFIAACMLNLCILFGYVFLVGKYPYYSFLAAVFASVGMATLLINLRLQSAAHMDKGIPRKPFLEFVFAAVVLIGVCFHYLG</sequence>
<dbReference type="EMBL" id="JAHDYR010000069">
    <property type="protein sequence ID" value="KAG9389512.1"/>
    <property type="molecule type" value="Genomic_DNA"/>
</dbReference>
<dbReference type="PANTHER" id="PTHR10705">
    <property type="entry name" value="DOLICHYL-DIPHOSPHOOLIGOSACCHARIDE--PROTEIN GLYCOSYLTRANSFERASE SUBUNIT DAD1"/>
    <property type="match status" value="1"/>
</dbReference>
<gene>
    <name evidence="9" type="ORF">J8273_8805</name>
</gene>